<evidence type="ECO:0000313" key="2">
    <source>
        <dbReference type="EMBL" id="MBE0367892.1"/>
    </source>
</evidence>
<accession>A0ABR9EAW8</accession>
<reference evidence="2 3" key="1">
    <citation type="submission" date="2015-03" db="EMBL/GenBank/DDBJ databases">
        <title>Genome sequence of Pseudoalteromonas aurantia.</title>
        <authorList>
            <person name="Xie B.-B."/>
            <person name="Rong J.-C."/>
            <person name="Qin Q.-L."/>
            <person name="Zhang Y.-Z."/>
        </authorList>
    </citation>
    <scope>NUCLEOTIDE SEQUENCE [LARGE SCALE GENOMIC DNA]</scope>
    <source>
        <strain evidence="2 3">208</strain>
    </source>
</reference>
<proteinExistence type="predicted"/>
<feature type="transmembrane region" description="Helical" evidence="1">
    <location>
        <begin position="50"/>
        <end position="70"/>
    </location>
</feature>
<comment type="caution">
    <text evidence="2">The sequence shown here is derived from an EMBL/GenBank/DDBJ whole genome shotgun (WGS) entry which is preliminary data.</text>
</comment>
<organism evidence="2 3">
    <name type="scientific">Pseudoalteromonas aurantia 208</name>
    <dbReference type="NCBI Taxonomy" id="1314867"/>
    <lineage>
        <taxon>Bacteria</taxon>
        <taxon>Pseudomonadati</taxon>
        <taxon>Pseudomonadota</taxon>
        <taxon>Gammaproteobacteria</taxon>
        <taxon>Alteromonadales</taxon>
        <taxon>Pseudoalteromonadaceae</taxon>
        <taxon>Pseudoalteromonas</taxon>
    </lineage>
</organism>
<evidence type="ECO:0000313" key="3">
    <source>
        <dbReference type="Proteomes" id="UP000615755"/>
    </source>
</evidence>
<keyword evidence="1" id="KW-0472">Membrane</keyword>
<evidence type="ECO:0000256" key="1">
    <source>
        <dbReference type="SAM" id="Phobius"/>
    </source>
</evidence>
<sequence length="189" mass="20910">MKIPSQFREVLGTHQSGVALSSIGLMTLFGCYVVYVLFVRQHSLPDIAWWQLAIGDLLVIDVIAGCAANFTKGTNDYYKARSQSRWVFIAIHVHIIVIAWAYNIALNESAIIWGYTIVTAAILNTLYGHKSQALIAIVFVLLGAGVIASLSSPLWFQCIAGLFLVKVCYAFSVDHYVNDVLQHEHPTDP</sequence>
<dbReference type="EMBL" id="AQGV01000012">
    <property type="protein sequence ID" value="MBE0367892.1"/>
    <property type="molecule type" value="Genomic_DNA"/>
</dbReference>
<feature type="transmembrane region" description="Helical" evidence="1">
    <location>
        <begin position="20"/>
        <end position="38"/>
    </location>
</feature>
<protein>
    <submittedName>
        <fullName evidence="2">Uncharacterized protein</fullName>
    </submittedName>
</protein>
<keyword evidence="3" id="KW-1185">Reference proteome</keyword>
<dbReference type="PROSITE" id="PS51257">
    <property type="entry name" value="PROKAR_LIPOPROTEIN"/>
    <property type="match status" value="1"/>
</dbReference>
<gene>
    <name evidence="2" type="ORF">PAUR_a1358</name>
</gene>
<dbReference type="RefSeq" id="WP_192507257.1">
    <property type="nucleotide sequence ID" value="NZ_AQGV01000012.1"/>
</dbReference>
<feature type="transmembrane region" description="Helical" evidence="1">
    <location>
        <begin position="110"/>
        <end position="127"/>
    </location>
</feature>
<name>A0ABR9EAW8_9GAMM</name>
<keyword evidence="1" id="KW-0812">Transmembrane</keyword>
<feature type="transmembrane region" description="Helical" evidence="1">
    <location>
        <begin position="86"/>
        <end position="104"/>
    </location>
</feature>
<dbReference type="Proteomes" id="UP000615755">
    <property type="component" value="Unassembled WGS sequence"/>
</dbReference>
<keyword evidence="1" id="KW-1133">Transmembrane helix</keyword>
<feature type="transmembrane region" description="Helical" evidence="1">
    <location>
        <begin position="134"/>
        <end position="156"/>
    </location>
</feature>